<evidence type="ECO:0000256" key="1">
    <source>
        <dbReference type="SAM" id="Phobius"/>
    </source>
</evidence>
<keyword evidence="3" id="KW-1185">Reference proteome</keyword>
<proteinExistence type="predicted"/>
<keyword evidence="1" id="KW-0812">Transmembrane</keyword>
<reference evidence="2" key="1">
    <citation type="submission" date="2022-09" db="EMBL/GenBank/DDBJ databases">
        <title>Aureispira anguillicida sp. nov., isolated from Leptocephalus of Japanese eel Anguilla japonica.</title>
        <authorList>
            <person name="Yuasa K."/>
            <person name="Mekata T."/>
            <person name="Ikunari K."/>
        </authorList>
    </citation>
    <scope>NUCLEOTIDE SEQUENCE</scope>
    <source>
        <strain evidence="2">EL160426</strain>
    </source>
</reference>
<evidence type="ECO:0000313" key="3">
    <source>
        <dbReference type="Proteomes" id="UP001060919"/>
    </source>
</evidence>
<organism evidence="2 3">
    <name type="scientific">Aureispira anguillae</name>
    <dbReference type="NCBI Taxonomy" id="2864201"/>
    <lineage>
        <taxon>Bacteria</taxon>
        <taxon>Pseudomonadati</taxon>
        <taxon>Bacteroidota</taxon>
        <taxon>Saprospiria</taxon>
        <taxon>Saprospirales</taxon>
        <taxon>Saprospiraceae</taxon>
        <taxon>Aureispira</taxon>
    </lineage>
</organism>
<sequence>MSLTPLAIKEPLDRTICQITFFYLVRFKILIFFYYICINKSKNILSFLEKERGCASLALPLSLRLGATIKLILGL</sequence>
<dbReference type="KEGG" id="aup:AsAng_0053470"/>
<accession>A0A915YKE4</accession>
<keyword evidence="1" id="KW-0472">Membrane</keyword>
<dbReference type="Proteomes" id="UP001060919">
    <property type="component" value="Chromosome"/>
</dbReference>
<keyword evidence="1" id="KW-1133">Transmembrane helix</keyword>
<gene>
    <name evidence="2" type="ORF">AsAng_0053470</name>
</gene>
<dbReference type="AlphaFoldDB" id="A0A915YKE4"/>
<protein>
    <submittedName>
        <fullName evidence="2">Uncharacterized protein</fullName>
    </submittedName>
</protein>
<feature type="transmembrane region" description="Helical" evidence="1">
    <location>
        <begin position="20"/>
        <end position="38"/>
    </location>
</feature>
<name>A0A915YKE4_9BACT</name>
<evidence type="ECO:0000313" key="2">
    <source>
        <dbReference type="EMBL" id="BDS14566.1"/>
    </source>
</evidence>
<dbReference type="EMBL" id="AP026867">
    <property type="protein sequence ID" value="BDS14566.1"/>
    <property type="molecule type" value="Genomic_DNA"/>
</dbReference>